<dbReference type="AlphaFoldDB" id="A0A9K3GQM8"/>
<dbReference type="Proteomes" id="UP000265618">
    <property type="component" value="Unassembled WGS sequence"/>
</dbReference>
<protein>
    <submittedName>
        <fullName evidence="2">Uncharacterized protein</fullName>
    </submittedName>
</protein>
<sequence>MDIGGSWSLCVTGDSCECVLGQLGGICLIVWVGITAAIALLGCGCYYCTNGR</sequence>
<evidence type="ECO:0000313" key="3">
    <source>
        <dbReference type="Proteomes" id="UP000265618"/>
    </source>
</evidence>
<organism evidence="2 3">
    <name type="scientific">Kipferlia bialata</name>
    <dbReference type="NCBI Taxonomy" id="797122"/>
    <lineage>
        <taxon>Eukaryota</taxon>
        <taxon>Metamonada</taxon>
        <taxon>Carpediemonas-like organisms</taxon>
        <taxon>Kipferlia</taxon>
    </lineage>
</organism>
<dbReference type="EMBL" id="BDIP01009654">
    <property type="protein sequence ID" value="GIQ92414.1"/>
    <property type="molecule type" value="Genomic_DNA"/>
</dbReference>
<comment type="caution">
    <text evidence="2">The sequence shown here is derived from an EMBL/GenBank/DDBJ whole genome shotgun (WGS) entry which is preliminary data.</text>
</comment>
<evidence type="ECO:0000313" key="2">
    <source>
        <dbReference type="EMBL" id="GIQ92414.1"/>
    </source>
</evidence>
<keyword evidence="1" id="KW-0812">Transmembrane</keyword>
<proteinExistence type="predicted"/>
<reference evidence="2 3" key="1">
    <citation type="journal article" date="2018" name="PLoS ONE">
        <title>The draft genome of Kipferlia bialata reveals reductive genome evolution in fornicate parasites.</title>
        <authorList>
            <person name="Tanifuji G."/>
            <person name="Takabayashi S."/>
            <person name="Kume K."/>
            <person name="Takagi M."/>
            <person name="Nakayama T."/>
            <person name="Kamikawa R."/>
            <person name="Inagaki Y."/>
            <person name="Hashimoto T."/>
        </authorList>
    </citation>
    <scope>NUCLEOTIDE SEQUENCE [LARGE SCALE GENOMIC DNA]</scope>
    <source>
        <strain evidence="2">NY0173</strain>
    </source>
</reference>
<name>A0A9K3GQM8_9EUKA</name>
<keyword evidence="3" id="KW-1185">Reference proteome</keyword>
<keyword evidence="1" id="KW-1133">Transmembrane helix</keyword>
<evidence type="ECO:0000256" key="1">
    <source>
        <dbReference type="SAM" id="Phobius"/>
    </source>
</evidence>
<accession>A0A9K3GQM8</accession>
<feature type="transmembrane region" description="Helical" evidence="1">
    <location>
        <begin position="28"/>
        <end position="49"/>
    </location>
</feature>
<gene>
    <name evidence="2" type="ORF">KIPB_016175</name>
</gene>
<feature type="non-terminal residue" evidence="2">
    <location>
        <position position="1"/>
    </location>
</feature>
<keyword evidence="1" id="KW-0472">Membrane</keyword>